<dbReference type="Pfam" id="PF00501">
    <property type="entry name" value="AMP-binding"/>
    <property type="match status" value="1"/>
</dbReference>
<dbReference type="AlphaFoldDB" id="S6UY45"/>
<dbReference type="Proteomes" id="UP000015729">
    <property type="component" value="Unassembled WGS sequence"/>
</dbReference>
<feature type="non-terminal residue" evidence="2">
    <location>
        <position position="1"/>
    </location>
</feature>
<accession>S6UY45</accession>
<evidence type="ECO:0000313" key="3">
    <source>
        <dbReference type="Proteomes" id="UP000015729"/>
    </source>
</evidence>
<dbReference type="InterPro" id="IPR000873">
    <property type="entry name" value="AMP-dep_synth/lig_dom"/>
</dbReference>
<dbReference type="GO" id="GO:0043041">
    <property type="term" value="P:amino acid activation for nonribosomal peptide biosynthetic process"/>
    <property type="evidence" value="ECO:0007669"/>
    <property type="project" value="TreeGrafter"/>
</dbReference>
<dbReference type="InterPro" id="IPR042099">
    <property type="entry name" value="ANL_N_sf"/>
</dbReference>
<dbReference type="InterPro" id="IPR009081">
    <property type="entry name" value="PP-bd_ACP"/>
</dbReference>
<dbReference type="Gene3D" id="1.10.1200.10">
    <property type="entry name" value="ACP-like"/>
    <property type="match status" value="1"/>
</dbReference>
<dbReference type="SUPFAM" id="SSF56801">
    <property type="entry name" value="Acetyl-CoA synthetase-like"/>
    <property type="match status" value="1"/>
</dbReference>
<dbReference type="Pfam" id="PF13193">
    <property type="entry name" value="AMP-binding_C"/>
    <property type="match status" value="1"/>
</dbReference>
<dbReference type="InterPro" id="IPR036736">
    <property type="entry name" value="ACP-like_sf"/>
</dbReference>
<dbReference type="GO" id="GO:0005737">
    <property type="term" value="C:cytoplasm"/>
    <property type="evidence" value="ECO:0007669"/>
    <property type="project" value="TreeGrafter"/>
</dbReference>
<evidence type="ECO:0000259" key="1">
    <source>
        <dbReference type="PROSITE" id="PS50075"/>
    </source>
</evidence>
<dbReference type="Gene3D" id="3.40.50.12780">
    <property type="entry name" value="N-terminal domain of ligase-like"/>
    <property type="match status" value="1"/>
</dbReference>
<dbReference type="InterPro" id="IPR025110">
    <property type="entry name" value="AMP-bd_C"/>
</dbReference>
<dbReference type="GO" id="GO:0031177">
    <property type="term" value="F:phosphopantetheine binding"/>
    <property type="evidence" value="ECO:0007669"/>
    <property type="project" value="TreeGrafter"/>
</dbReference>
<dbReference type="InterPro" id="IPR020459">
    <property type="entry name" value="AMP-binding"/>
</dbReference>
<reference evidence="2 3" key="1">
    <citation type="journal article" date="2013" name="PLoS Pathog.">
        <title>Genomic analysis of the Kiwifruit pathogen Pseudomonas syringae pv. actinidiae provides insight into the origins of an emergent plant disease.</title>
        <authorList>
            <person name="McCann H.C."/>
            <person name="Rikkerink E.H."/>
            <person name="Bertels F."/>
            <person name="Fiers M."/>
            <person name="Lu A."/>
            <person name="Rees-George J."/>
            <person name="Andersen M.T."/>
            <person name="Gleave A.P."/>
            <person name="Haubold B."/>
            <person name="Wohlers M.W."/>
            <person name="Guttman D.S."/>
            <person name="Wang P.W."/>
            <person name="Straub C."/>
            <person name="Vanneste J.L."/>
            <person name="Rainey P.B."/>
            <person name="Templeton M.D."/>
        </authorList>
    </citation>
    <scope>NUCLEOTIDE SEQUENCE [LARGE SCALE GENOMIC DNA]</scope>
    <source>
        <strain evidence="2 3">ICMP 18807</strain>
    </source>
</reference>
<organism evidence="2 3">
    <name type="scientific">Pseudomonas syringae pv. actinidiae ICMP 18807</name>
    <dbReference type="NCBI Taxonomy" id="1194404"/>
    <lineage>
        <taxon>Bacteria</taxon>
        <taxon>Pseudomonadati</taxon>
        <taxon>Pseudomonadota</taxon>
        <taxon>Gammaproteobacteria</taxon>
        <taxon>Pseudomonadales</taxon>
        <taxon>Pseudomonadaceae</taxon>
        <taxon>Pseudomonas</taxon>
        <taxon>Pseudomonas syringae</taxon>
    </lineage>
</organism>
<dbReference type="PANTHER" id="PTHR45527:SF1">
    <property type="entry name" value="FATTY ACID SYNTHASE"/>
    <property type="match status" value="1"/>
</dbReference>
<evidence type="ECO:0000313" key="2">
    <source>
        <dbReference type="EMBL" id="EPN59388.1"/>
    </source>
</evidence>
<dbReference type="GO" id="GO:0044550">
    <property type="term" value="P:secondary metabolite biosynthetic process"/>
    <property type="evidence" value="ECO:0007669"/>
    <property type="project" value="TreeGrafter"/>
</dbReference>
<dbReference type="SUPFAM" id="SSF47336">
    <property type="entry name" value="ACP-like"/>
    <property type="match status" value="1"/>
</dbReference>
<gene>
    <name evidence="2" type="ORF">A244_08735</name>
</gene>
<dbReference type="PRINTS" id="PR00154">
    <property type="entry name" value="AMPBINDING"/>
</dbReference>
<feature type="domain" description="Carrier" evidence="1">
    <location>
        <begin position="401"/>
        <end position="478"/>
    </location>
</feature>
<dbReference type="PANTHER" id="PTHR45527">
    <property type="entry name" value="NONRIBOSOMAL PEPTIDE SYNTHETASE"/>
    <property type="match status" value="1"/>
</dbReference>
<feature type="non-terminal residue" evidence="2">
    <location>
        <position position="527"/>
    </location>
</feature>
<sequence>RPMLAETGLETWTAEALLAPNDRIAVRRSGASPDHPAYVIYTSGSTGKPKGIVISQRSICHFLRSENAILGIRASDRVYQGFSVAFDMSFEEIWIAYLVGATLWIGPKETSGDPETLPRLLNEQRISVLHAVPTLLALFSEDVPSLRLINLGGEMCPESLVERWATPNRQMFNTYGPTEATVSASLARLSRGRPVTIGTPLPNYGLLVIANDASVGGGLAPSLLPRGEVGELCIIGPGVAEGYLGRPDLTQEKFLPNPWSTGYHDGRLYRTGDLARIDGEGQVQCLGRADDQVKIRGFRVELGEIEALLAQQPGVGTTAVLLRNENGVDQLAAYVVCDAEPPSGFTSQLRKALQAQLPPYMVPGHFELLDSMPRLTSGKIDRKALKALALTIDASSAESDTPETEGEVALFSALATLFPGMPIRRDADFFTDLGGHSFFAARLASALRANPRFAQVTVRDIYQQRRVGSIAEVLDQAPEEMSAPVDWTPPSAWRRWRCGMAQALALPVMVSLRMTQWLAPFFTYHFL</sequence>
<dbReference type="CDD" id="cd05930">
    <property type="entry name" value="A_NRPS"/>
    <property type="match status" value="1"/>
</dbReference>
<dbReference type="PROSITE" id="PS00455">
    <property type="entry name" value="AMP_BINDING"/>
    <property type="match status" value="1"/>
</dbReference>
<dbReference type="InterPro" id="IPR020845">
    <property type="entry name" value="AMP-binding_CS"/>
</dbReference>
<dbReference type="EMBL" id="AOKG01000558">
    <property type="protein sequence ID" value="EPN59388.1"/>
    <property type="molecule type" value="Genomic_DNA"/>
</dbReference>
<proteinExistence type="predicted"/>
<dbReference type="Gene3D" id="3.30.300.30">
    <property type="match status" value="1"/>
</dbReference>
<comment type="caution">
    <text evidence="2">The sequence shown here is derived from an EMBL/GenBank/DDBJ whole genome shotgun (WGS) entry which is preliminary data.</text>
</comment>
<protein>
    <submittedName>
        <fullName evidence="2">Amino acid adenylation</fullName>
    </submittedName>
</protein>
<dbReference type="PROSITE" id="PS50075">
    <property type="entry name" value="CARRIER"/>
    <property type="match status" value="1"/>
</dbReference>
<dbReference type="InterPro" id="IPR045851">
    <property type="entry name" value="AMP-bd_C_sf"/>
</dbReference>
<name>S6UY45_PSESF</name>